<evidence type="ECO:0000256" key="3">
    <source>
        <dbReference type="ARBA" id="ARBA00023204"/>
    </source>
</evidence>
<dbReference type="AlphaFoldDB" id="A0A2H0UF80"/>
<dbReference type="Pfam" id="PF11967">
    <property type="entry name" value="RecO_N"/>
    <property type="match status" value="1"/>
</dbReference>
<keyword evidence="2" id="KW-0233">DNA recombination</keyword>
<organism evidence="5 6">
    <name type="scientific">Candidatus Kaiserbacteria bacterium CG10_big_fil_rev_8_21_14_0_10_45_20</name>
    <dbReference type="NCBI Taxonomy" id="1974607"/>
    <lineage>
        <taxon>Bacteria</taxon>
        <taxon>Candidatus Kaiseribacteriota</taxon>
    </lineage>
</organism>
<sequence length="194" mass="21208">MHREITSRAVVIGRYSAGEGSVRVLLYTEELGMVTAIAKSAREERSKLRPHLQGGTTGTFSLVRGAYDWRVIGAVDTQNKYFSFVKNAPAQRASANVIHLVSQLVRGEGSDPGFFDALWDLLHSLNALDENEVRIAERLAVLRILFALGYVAPESGATYVTSSDYSKEILKEVAPKERDLIASINEGLLVSGLA</sequence>
<dbReference type="Proteomes" id="UP000229315">
    <property type="component" value="Unassembled WGS sequence"/>
</dbReference>
<reference evidence="6" key="1">
    <citation type="submission" date="2017-09" db="EMBL/GenBank/DDBJ databases">
        <title>Depth-based differentiation of microbial function through sediment-hosted aquifers and enrichment of novel symbionts in the deep terrestrial subsurface.</title>
        <authorList>
            <person name="Probst A.J."/>
            <person name="Ladd B."/>
            <person name="Jarett J.K."/>
            <person name="Geller-Mcgrath D.E."/>
            <person name="Sieber C.M.K."/>
            <person name="Emerson J.B."/>
            <person name="Anantharaman K."/>
            <person name="Thomas B.C."/>
            <person name="Malmstrom R."/>
            <person name="Stieglmeier M."/>
            <person name="Klingl A."/>
            <person name="Woyke T."/>
            <person name="Ryan C.M."/>
            <person name="Banfield J.F."/>
        </authorList>
    </citation>
    <scope>NUCLEOTIDE SEQUENCE [LARGE SCALE GENOMIC DNA]</scope>
</reference>
<name>A0A2H0UF80_9BACT</name>
<dbReference type="GO" id="GO:0006310">
    <property type="term" value="P:DNA recombination"/>
    <property type="evidence" value="ECO:0007669"/>
    <property type="project" value="UniProtKB-KW"/>
</dbReference>
<dbReference type="SUPFAM" id="SSF50249">
    <property type="entry name" value="Nucleic acid-binding proteins"/>
    <property type="match status" value="1"/>
</dbReference>
<protein>
    <recommendedName>
        <fullName evidence="4">DNA replication/recombination mediator RecO N-terminal domain-containing protein</fullName>
    </recommendedName>
</protein>
<keyword evidence="1" id="KW-0227">DNA damage</keyword>
<comment type="caution">
    <text evidence="5">The sequence shown here is derived from an EMBL/GenBank/DDBJ whole genome shotgun (WGS) entry which is preliminary data.</text>
</comment>
<dbReference type="PANTHER" id="PTHR33991">
    <property type="entry name" value="DNA REPAIR PROTEIN RECO"/>
    <property type="match status" value="1"/>
</dbReference>
<evidence type="ECO:0000256" key="2">
    <source>
        <dbReference type="ARBA" id="ARBA00023172"/>
    </source>
</evidence>
<dbReference type="Gene3D" id="2.40.50.140">
    <property type="entry name" value="Nucleic acid-binding proteins"/>
    <property type="match status" value="1"/>
</dbReference>
<keyword evidence="3" id="KW-0234">DNA repair</keyword>
<dbReference type="GO" id="GO:0043590">
    <property type="term" value="C:bacterial nucleoid"/>
    <property type="evidence" value="ECO:0007669"/>
    <property type="project" value="TreeGrafter"/>
</dbReference>
<proteinExistence type="predicted"/>
<feature type="domain" description="DNA replication/recombination mediator RecO N-terminal" evidence="4">
    <location>
        <begin position="1"/>
        <end position="63"/>
    </location>
</feature>
<evidence type="ECO:0000259" key="4">
    <source>
        <dbReference type="Pfam" id="PF11967"/>
    </source>
</evidence>
<accession>A0A2H0UF80</accession>
<gene>
    <name evidence="5" type="ORF">COU15_02940</name>
</gene>
<evidence type="ECO:0000313" key="5">
    <source>
        <dbReference type="EMBL" id="PIR85020.1"/>
    </source>
</evidence>
<evidence type="ECO:0000313" key="6">
    <source>
        <dbReference type="Proteomes" id="UP000229315"/>
    </source>
</evidence>
<dbReference type="InterPro" id="IPR012340">
    <property type="entry name" value="NA-bd_OB-fold"/>
</dbReference>
<dbReference type="EMBL" id="PFBH01000017">
    <property type="protein sequence ID" value="PIR85020.1"/>
    <property type="molecule type" value="Genomic_DNA"/>
</dbReference>
<evidence type="ECO:0000256" key="1">
    <source>
        <dbReference type="ARBA" id="ARBA00022763"/>
    </source>
</evidence>
<dbReference type="InterPro" id="IPR003717">
    <property type="entry name" value="RecO"/>
</dbReference>
<dbReference type="PANTHER" id="PTHR33991:SF1">
    <property type="entry name" value="DNA REPAIR PROTEIN RECO"/>
    <property type="match status" value="1"/>
</dbReference>
<dbReference type="GO" id="GO:0006302">
    <property type="term" value="P:double-strand break repair"/>
    <property type="evidence" value="ECO:0007669"/>
    <property type="project" value="TreeGrafter"/>
</dbReference>
<dbReference type="InterPro" id="IPR022572">
    <property type="entry name" value="DNA_rep/recomb_RecO_N"/>
</dbReference>